<feature type="domain" description="Calcineurin-like phosphoesterase" evidence="1">
    <location>
        <begin position="22"/>
        <end position="140"/>
    </location>
</feature>
<accession>J0PPF7</accession>
<dbReference type="Gene3D" id="3.60.21.10">
    <property type="match status" value="1"/>
</dbReference>
<organism evidence="2 3">
    <name type="scientific">Bartonella birtlesii LL-WM9</name>
    <dbReference type="NCBI Taxonomy" id="1094552"/>
    <lineage>
        <taxon>Bacteria</taxon>
        <taxon>Pseudomonadati</taxon>
        <taxon>Pseudomonadota</taxon>
        <taxon>Alphaproteobacteria</taxon>
        <taxon>Hyphomicrobiales</taxon>
        <taxon>Bartonellaceae</taxon>
        <taxon>Bartonella</taxon>
    </lineage>
</organism>
<dbReference type="HOGENOM" id="CLU_1674475_0_0_5"/>
<proteinExistence type="predicted"/>
<protein>
    <recommendedName>
        <fullName evidence="1">Calcineurin-like phosphoesterase domain-containing protein</fullName>
    </recommendedName>
</protein>
<evidence type="ECO:0000313" key="2">
    <source>
        <dbReference type="EMBL" id="EJF74356.1"/>
    </source>
</evidence>
<dbReference type="SUPFAM" id="SSF56300">
    <property type="entry name" value="Metallo-dependent phosphatases"/>
    <property type="match status" value="1"/>
</dbReference>
<gene>
    <name evidence="2" type="ORF">ME7_01494</name>
</gene>
<dbReference type="AlphaFoldDB" id="J0PPF7"/>
<dbReference type="EMBL" id="AIMC01000043">
    <property type="protein sequence ID" value="EJF74356.1"/>
    <property type="molecule type" value="Genomic_DNA"/>
</dbReference>
<dbReference type="Proteomes" id="UP000008748">
    <property type="component" value="Unassembled WGS sequence"/>
</dbReference>
<evidence type="ECO:0000313" key="3">
    <source>
        <dbReference type="Proteomes" id="UP000008748"/>
    </source>
</evidence>
<sequence length="157" mass="17808">MNSGDANGLSNREPWLKINEQVTNVIKAQNVAFHIVNGDLTEFGQQKNYDDYKNPYKNLSSPIYEGLGNHDYVNNVGLGTMPEVFNFYRDACAVSAVLRMVVEIKKYRSQLSHFSADVTGSFFPVSGGDIHTIKGSLSYSWDYEDVHYVQLHNYTRN</sequence>
<dbReference type="Pfam" id="PF00149">
    <property type="entry name" value="Metallophos"/>
    <property type="match status" value="1"/>
</dbReference>
<dbReference type="GO" id="GO:0016787">
    <property type="term" value="F:hydrolase activity"/>
    <property type="evidence" value="ECO:0007669"/>
    <property type="project" value="InterPro"/>
</dbReference>
<keyword evidence="3" id="KW-1185">Reference proteome</keyword>
<evidence type="ECO:0000259" key="1">
    <source>
        <dbReference type="Pfam" id="PF00149"/>
    </source>
</evidence>
<dbReference type="InterPro" id="IPR029052">
    <property type="entry name" value="Metallo-depent_PP-like"/>
</dbReference>
<comment type="caution">
    <text evidence="2">The sequence shown here is derived from an EMBL/GenBank/DDBJ whole genome shotgun (WGS) entry which is preliminary data.</text>
</comment>
<reference evidence="2 3" key="1">
    <citation type="submission" date="2012-03" db="EMBL/GenBank/DDBJ databases">
        <title>The Genome Sequence of Bartonella birtlesii LL-WM9.</title>
        <authorList>
            <consortium name="The Broad Institute Genome Sequencing Platform"/>
            <consortium name="The Broad Institute Genome Sequencing Center for Infectious Disease"/>
            <person name="Feldgarden M."/>
            <person name="Kirby J."/>
            <person name="Kosoy M."/>
            <person name="Birtles R."/>
            <person name="Probert W.S."/>
            <person name="Chiaraviglio L."/>
            <person name="Young S.K."/>
            <person name="Zeng Q."/>
            <person name="Gargeya S."/>
            <person name="Fitzgerald M."/>
            <person name="Haas B."/>
            <person name="Abouelleil A."/>
            <person name="Alvarado L."/>
            <person name="Arachchi H.M."/>
            <person name="Berlin A."/>
            <person name="Chapman S.B."/>
            <person name="Gearin G."/>
            <person name="Goldberg J."/>
            <person name="Griggs A."/>
            <person name="Gujja S."/>
            <person name="Hansen M."/>
            <person name="Heiman D."/>
            <person name="Howarth C."/>
            <person name="Larimer J."/>
            <person name="Lui A."/>
            <person name="MacDonald P.J.P."/>
            <person name="McCowen C."/>
            <person name="Montmayeur A."/>
            <person name="Murphy C."/>
            <person name="Neiman D."/>
            <person name="Pearson M."/>
            <person name="Priest M."/>
            <person name="Roberts A."/>
            <person name="Saif S."/>
            <person name="Shea T."/>
            <person name="Sisk P."/>
            <person name="Stolte C."/>
            <person name="Sykes S."/>
            <person name="Wortman J."/>
            <person name="Nusbaum C."/>
            <person name="Birren B."/>
        </authorList>
    </citation>
    <scope>NUCLEOTIDE SEQUENCE [LARGE SCALE GENOMIC DNA]</scope>
    <source>
        <strain evidence="2 3">LL-WM9</strain>
    </source>
</reference>
<dbReference type="PATRIC" id="fig|1094552.3.peg.1667"/>
<dbReference type="InterPro" id="IPR004843">
    <property type="entry name" value="Calcineurin-like_PHP"/>
</dbReference>
<name>J0PPF7_9HYPH</name>